<name>A0A4R6C086_9STAP</name>
<reference evidence="2 3" key="1">
    <citation type="submission" date="2019-01" db="EMBL/GenBank/DDBJ databases">
        <title>Draft genome sequences of the type strains of six Macrococcus species.</title>
        <authorList>
            <person name="Mazhar S."/>
            <person name="Altermann E."/>
            <person name="Hill C."/>
            <person name="Mcauliffe O."/>
        </authorList>
    </citation>
    <scope>NUCLEOTIDE SEQUENCE [LARGE SCALE GENOMIC DNA]</scope>
    <source>
        <strain evidence="2 3">ATCC 51825</strain>
    </source>
</reference>
<feature type="chain" id="PRO_5020556428" evidence="1">
    <location>
        <begin position="27"/>
        <end position="196"/>
    </location>
</feature>
<comment type="caution">
    <text evidence="2">The sequence shown here is derived from an EMBL/GenBank/DDBJ whole genome shotgun (WGS) entry which is preliminary data.</text>
</comment>
<evidence type="ECO:0000256" key="1">
    <source>
        <dbReference type="SAM" id="SignalP"/>
    </source>
</evidence>
<proteinExistence type="predicted"/>
<dbReference type="EMBL" id="SCWF01000004">
    <property type="protein sequence ID" value="TDM14399.1"/>
    <property type="molecule type" value="Genomic_DNA"/>
</dbReference>
<sequence>MKVKIFIVLLSLCLLCASITSFSVSASEYPPKKIEYAPSAQLNVPTPVEPNTVEKMIGDKIIKDLKIEVVETSPNLLINSPEISLNTLSSSVPEKVVPSDGCGSTKTGYVNVSKSKIASLSSDTYTISAGVATYVIGAISTTVGYYVGAGLLAAWIGTKLYLAGYSGVRFYYEYGWQYYYNSGCYRYTLLTGWNRY</sequence>
<dbReference type="AlphaFoldDB" id="A0A4R6C086"/>
<evidence type="ECO:0000313" key="3">
    <source>
        <dbReference type="Proteomes" id="UP000294843"/>
    </source>
</evidence>
<organism evidence="2 3">
    <name type="scientific">Macrococcus bovicus</name>
    <dbReference type="NCBI Taxonomy" id="69968"/>
    <lineage>
        <taxon>Bacteria</taxon>
        <taxon>Bacillati</taxon>
        <taxon>Bacillota</taxon>
        <taxon>Bacilli</taxon>
        <taxon>Bacillales</taxon>
        <taxon>Staphylococcaceae</taxon>
        <taxon>Macrococcus</taxon>
    </lineage>
</organism>
<protein>
    <submittedName>
        <fullName evidence="2">Uncharacterized protein</fullName>
    </submittedName>
</protein>
<dbReference type="Proteomes" id="UP000294843">
    <property type="component" value="Unassembled WGS sequence"/>
</dbReference>
<keyword evidence="1" id="KW-0732">Signal</keyword>
<feature type="signal peptide" evidence="1">
    <location>
        <begin position="1"/>
        <end position="26"/>
    </location>
</feature>
<evidence type="ECO:0000313" key="2">
    <source>
        <dbReference type="EMBL" id="TDM14399.1"/>
    </source>
</evidence>
<gene>
    <name evidence="2" type="ORF">ERX55_05570</name>
</gene>
<keyword evidence="3" id="KW-1185">Reference proteome</keyword>
<dbReference type="RefSeq" id="WP_133451586.1">
    <property type="nucleotide sequence ID" value="NZ_SCWF01000004.1"/>
</dbReference>
<accession>A0A4R6C086</accession>